<name>A0A538THW7_UNCEI</name>
<evidence type="ECO:0000256" key="1">
    <source>
        <dbReference type="SAM" id="Phobius"/>
    </source>
</evidence>
<organism evidence="2 3">
    <name type="scientific">Eiseniibacteriota bacterium</name>
    <dbReference type="NCBI Taxonomy" id="2212470"/>
    <lineage>
        <taxon>Bacteria</taxon>
        <taxon>Candidatus Eiseniibacteriota</taxon>
    </lineage>
</organism>
<dbReference type="AlphaFoldDB" id="A0A538THW7"/>
<sequence>MNAPQLDPTDDTLAWLERRVRWLTALATFLAIAVVALVAWQLAPPAEVGATRRFALWDASGHRRAELALRADGSPVLRLQNENGRSGIVMSLDTEGSARIHLNDANGAARLDLVLDPRGWPRLALTAPRGRTAVKFGVGEQGPAASLRDSGATVLWSAP</sequence>
<keyword evidence="1" id="KW-1133">Transmembrane helix</keyword>
<keyword evidence="1" id="KW-0472">Membrane</keyword>
<dbReference type="EMBL" id="VBOY01000114">
    <property type="protein sequence ID" value="TMQ63214.1"/>
    <property type="molecule type" value="Genomic_DNA"/>
</dbReference>
<proteinExistence type="predicted"/>
<protein>
    <submittedName>
        <fullName evidence="2">Uncharacterized protein</fullName>
    </submittedName>
</protein>
<feature type="transmembrane region" description="Helical" evidence="1">
    <location>
        <begin position="20"/>
        <end position="43"/>
    </location>
</feature>
<reference evidence="2 3" key="1">
    <citation type="journal article" date="2019" name="Nat. Microbiol.">
        <title>Mediterranean grassland soil C-N compound turnover is dependent on rainfall and depth, and is mediated by genomically divergent microorganisms.</title>
        <authorList>
            <person name="Diamond S."/>
            <person name="Andeer P.F."/>
            <person name="Li Z."/>
            <person name="Crits-Christoph A."/>
            <person name="Burstein D."/>
            <person name="Anantharaman K."/>
            <person name="Lane K.R."/>
            <person name="Thomas B.C."/>
            <person name="Pan C."/>
            <person name="Northen T.R."/>
            <person name="Banfield J.F."/>
        </authorList>
    </citation>
    <scope>NUCLEOTIDE SEQUENCE [LARGE SCALE GENOMIC DNA]</scope>
    <source>
        <strain evidence="2">WS_8</strain>
    </source>
</reference>
<keyword evidence="1" id="KW-0812">Transmembrane</keyword>
<dbReference type="Proteomes" id="UP000316609">
    <property type="component" value="Unassembled WGS sequence"/>
</dbReference>
<comment type="caution">
    <text evidence="2">The sequence shown here is derived from an EMBL/GenBank/DDBJ whole genome shotgun (WGS) entry which is preliminary data.</text>
</comment>
<evidence type="ECO:0000313" key="2">
    <source>
        <dbReference type="EMBL" id="TMQ63214.1"/>
    </source>
</evidence>
<evidence type="ECO:0000313" key="3">
    <source>
        <dbReference type="Proteomes" id="UP000316609"/>
    </source>
</evidence>
<gene>
    <name evidence="2" type="ORF">E6K78_10885</name>
</gene>
<accession>A0A538THW7</accession>